<proteinExistence type="inferred from homology"/>
<comment type="pathway">
    <text evidence="2 11">Glycolipid biosynthesis; glycosylphosphatidylinositol-anchor biosynthesis.</text>
</comment>
<dbReference type="GO" id="GO:0036503">
    <property type="term" value="P:ERAD pathway"/>
    <property type="evidence" value="ECO:0007669"/>
    <property type="project" value="EnsemblFungi"/>
</dbReference>
<dbReference type="SMART" id="SM00780">
    <property type="entry name" value="PIG-X"/>
    <property type="match status" value="1"/>
</dbReference>
<dbReference type="GO" id="GO:0006506">
    <property type="term" value="P:GPI anchor biosynthetic process"/>
    <property type="evidence" value="ECO:0007669"/>
    <property type="project" value="UniProtKB-UniPathway"/>
</dbReference>
<dbReference type="InterPro" id="IPR013233">
    <property type="entry name" value="PIG-X/PBN1"/>
</dbReference>
<keyword evidence="10" id="KW-0325">Glycoprotein</keyword>
<keyword evidence="8" id="KW-1133">Transmembrane helix</keyword>
<dbReference type="Pfam" id="PF08320">
    <property type="entry name" value="PIG-X"/>
    <property type="match status" value="1"/>
</dbReference>
<evidence type="ECO:0000256" key="3">
    <source>
        <dbReference type="ARBA" id="ARBA00010345"/>
    </source>
</evidence>
<evidence type="ECO:0000256" key="8">
    <source>
        <dbReference type="ARBA" id="ARBA00022989"/>
    </source>
</evidence>
<evidence type="ECO:0000313" key="12">
    <source>
        <dbReference type="EMBL" id="SCU96368.1"/>
    </source>
</evidence>
<keyword evidence="5 11" id="KW-0337">GPI-anchor biosynthesis</keyword>
<gene>
    <name evidence="12" type="ORF">LADA_0H00540G</name>
</gene>
<dbReference type="STRING" id="1266660.A0A1G4JYT6"/>
<dbReference type="PANTHER" id="PTHR28533">
    <property type="entry name" value="PROTEIN PBN1"/>
    <property type="match status" value="1"/>
</dbReference>
<dbReference type="Proteomes" id="UP000190274">
    <property type="component" value="Chromosome H"/>
</dbReference>
<dbReference type="EMBL" id="LT598461">
    <property type="protein sequence ID" value="SCU96368.1"/>
    <property type="molecule type" value="Genomic_DNA"/>
</dbReference>
<sequence>MSTRKTRVTVLFNDLEELERAFADTPEGISSSSSIVITGSNQWVQHRTTIGLPNHFEPLRITWKATKPLNYTLQAPLMEGMNIYSSKSSQHPSLANSISSAKYNLMHSEAIDEALIREILPVEIAGINFTINEDRHYDILLDRQTLKIDEYYALDVGKTQNISYSPELGKFELGLFFPESNNDLEVNLNGARCSWTDDGVMEQCKKTYLFYQRAHFAPIEADSYPVRLLEPVGLHPTVSVDLTNAEMVEKCAFYMYLTTPADLFMDKFDTSPIFLAGATDLEAPEYRIVKEVWGMESLLELTPGMVNDVKLHTRYVLPQSVKSSKSVRFTPHIFQACDSGSDSIHENPFYTKSLGFDSLFTNDTIFKHFNTPTLELAIPAADSNDYEFVRSTTWACLIISVLYLCLKILRK</sequence>
<evidence type="ECO:0000256" key="5">
    <source>
        <dbReference type="ARBA" id="ARBA00022502"/>
    </source>
</evidence>
<evidence type="ECO:0000256" key="7">
    <source>
        <dbReference type="ARBA" id="ARBA00022824"/>
    </source>
</evidence>
<comment type="subcellular location">
    <subcellularLocation>
        <location evidence="11">Endoplasmic reticulum membrane</location>
        <topology evidence="11">Single-pass membrane protein</topology>
    </subcellularLocation>
    <subcellularLocation>
        <location evidence="1">Endoplasmic reticulum membrane</location>
        <topology evidence="1">Single-pass type III membrane protein</topology>
    </subcellularLocation>
</comment>
<comment type="function">
    <text evidence="11">Required for proper folding and/or the stability of a subset of proteins in the endoplasmic reticulum. Component of glycosylphosphatidylinositol-mannosyltransferase 1 which transfers the first of the 4 mannoses in the GPI-anchor precursors during GPI-anchor biosynthesis. Probably acts by stabilizing the mannosyltransferase GPI14.</text>
</comment>
<comment type="similarity">
    <text evidence="3 11">Belongs to the PIGX family.</text>
</comment>
<evidence type="ECO:0000256" key="11">
    <source>
        <dbReference type="RuleBase" id="RU366056"/>
    </source>
</evidence>
<keyword evidence="9" id="KW-0472">Membrane</keyword>
<name>A0A1G4JYT6_9SACH</name>
<evidence type="ECO:0000256" key="2">
    <source>
        <dbReference type="ARBA" id="ARBA00004687"/>
    </source>
</evidence>
<evidence type="ECO:0000256" key="4">
    <source>
        <dbReference type="ARBA" id="ARBA00020410"/>
    </source>
</evidence>
<dbReference type="PANTHER" id="PTHR28533:SF1">
    <property type="entry name" value="PROTEIN PBN1"/>
    <property type="match status" value="1"/>
</dbReference>
<keyword evidence="7 11" id="KW-0256">Endoplasmic reticulum</keyword>
<dbReference type="AlphaFoldDB" id="A0A1G4JYT6"/>
<evidence type="ECO:0000256" key="10">
    <source>
        <dbReference type="ARBA" id="ARBA00023180"/>
    </source>
</evidence>
<accession>A0A1G4JYT6</accession>
<dbReference type="OrthoDB" id="5546453at2759"/>
<dbReference type="GO" id="GO:0005789">
    <property type="term" value="C:endoplasmic reticulum membrane"/>
    <property type="evidence" value="ECO:0007669"/>
    <property type="project" value="UniProtKB-SubCell"/>
</dbReference>
<reference evidence="12 13" key="1">
    <citation type="submission" date="2016-03" db="EMBL/GenBank/DDBJ databases">
        <authorList>
            <person name="Devillers H."/>
        </authorList>
    </citation>
    <scope>NUCLEOTIDE SEQUENCE [LARGE SCALE GENOMIC DNA]</scope>
    <source>
        <strain evidence="12">CBS 10888</strain>
    </source>
</reference>
<dbReference type="GO" id="GO:1990529">
    <property type="term" value="C:glycosylphosphatidylinositol-mannosyltransferase I complex"/>
    <property type="evidence" value="ECO:0007669"/>
    <property type="project" value="EnsemblFungi"/>
</dbReference>
<dbReference type="GO" id="GO:0000030">
    <property type="term" value="F:mannosyltransferase activity"/>
    <property type="evidence" value="ECO:0007669"/>
    <property type="project" value="EnsemblFungi"/>
</dbReference>
<dbReference type="UniPathway" id="UPA00196"/>
<evidence type="ECO:0000313" key="13">
    <source>
        <dbReference type="Proteomes" id="UP000190274"/>
    </source>
</evidence>
<evidence type="ECO:0000256" key="9">
    <source>
        <dbReference type="ARBA" id="ARBA00023136"/>
    </source>
</evidence>
<evidence type="ECO:0000256" key="1">
    <source>
        <dbReference type="ARBA" id="ARBA00004643"/>
    </source>
</evidence>
<dbReference type="InterPro" id="IPR042322">
    <property type="entry name" value="Pbn1"/>
</dbReference>
<organism evidence="12 13">
    <name type="scientific">Lachancea dasiensis</name>
    <dbReference type="NCBI Taxonomy" id="1072105"/>
    <lineage>
        <taxon>Eukaryota</taxon>
        <taxon>Fungi</taxon>
        <taxon>Dikarya</taxon>
        <taxon>Ascomycota</taxon>
        <taxon>Saccharomycotina</taxon>
        <taxon>Saccharomycetes</taxon>
        <taxon>Saccharomycetales</taxon>
        <taxon>Saccharomycetaceae</taxon>
        <taxon>Lachancea</taxon>
    </lineage>
</organism>
<keyword evidence="13" id="KW-1185">Reference proteome</keyword>
<dbReference type="GO" id="GO:0016485">
    <property type="term" value="P:protein processing"/>
    <property type="evidence" value="ECO:0007669"/>
    <property type="project" value="EnsemblFungi"/>
</dbReference>
<protein>
    <recommendedName>
        <fullName evidence="4 11">Protein PBN1</fullName>
    </recommendedName>
</protein>
<evidence type="ECO:0000256" key="6">
    <source>
        <dbReference type="ARBA" id="ARBA00022692"/>
    </source>
</evidence>
<keyword evidence="6" id="KW-0812">Transmembrane</keyword>